<dbReference type="AlphaFoldDB" id="A0A2N3L0J8"/>
<sequence>MDRTTDHLLNGEPQLYQKLMGKDPYAIWVTSLSGRTVEKRPARLLAYDDIAKTKAHVIYLDGSRDVVFEEQMTARRRTTK</sequence>
<evidence type="ECO:0000313" key="1">
    <source>
        <dbReference type="EMBL" id="PKR56328.1"/>
    </source>
</evidence>
<evidence type="ECO:0000313" key="2">
    <source>
        <dbReference type="Proteomes" id="UP000233332"/>
    </source>
</evidence>
<proteinExistence type="predicted"/>
<comment type="caution">
    <text evidence="1">The sequence shown here is derived from an EMBL/GenBank/DDBJ whole genome shotgun (WGS) entry which is preliminary data.</text>
</comment>
<accession>A0A2N3L0J8</accession>
<name>A0A2N3L0J8_9PROT</name>
<protein>
    <submittedName>
        <fullName evidence="1">Uncharacterized protein</fullName>
    </submittedName>
</protein>
<dbReference type="Proteomes" id="UP000233332">
    <property type="component" value="Unassembled WGS sequence"/>
</dbReference>
<organism evidence="1 2">
    <name type="scientific">Thalassospira lohafexi</name>
    <dbReference type="NCBI Taxonomy" id="744227"/>
    <lineage>
        <taxon>Bacteria</taxon>
        <taxon>Pseudomonadati</taxon>
        <taxon>Pseudomonadota</taxon>
        <taxon>Alphaproteobacteria</taxon>
        <taxon>Rhodospirillales</taxon>
        <taxon>Thalassospiraceae</taxon>
        <taxon>Thalassospira</taxon>
    </lineage>
</organism>
<dbReference type="EMBL" id="NXGX01000015">
    <property type="protein sequence ID" value="PKR56328.1"/>
    <property type="molecule type" value="Genomic_DNA"/>
</dbReference>
<keyword evidence="2" id="KW-1185">Reference proteome</keyword>
<dbReference type="RefSeq" id="WP_101304933.1">
    <property type="nucleotide sequence ID" value="NZ_NXGX01000015.1"/>
</dbReference>
<gene>
    <name evidence="1" type="ORF">COO92_21215</name>
</gene>
<reference evidence="1 2" key="1">
    <citation type="submission" date="2017-09" db="EMBL/GenBank/DDBJ databases">
        <title>Biodiversity and function of Thalassospira species in the particle-attached aromatic-hydrocarbon-degrading consortia from the surface seawater of the China South Sea.</title>
        <authorList>
            <person name="Dong C."/>
            <person name="Lai Q."/>
            <person name="Shao Z."/>
        </authorList>
    </citation>
    <scope>NUCLEOTIDE SEQUENCE [LARGE SCALE GENOMIC DNA]</scope>
    <source>
        <strain evidence="1 2">139Z-12</strain>
    </source>
</reference>